<dbReference type="PANTHER" id="PTHR23502">
    <property type="entry name" value="MAJOR FACILITATOR SUPERFAMILY"/>
    <property type="match status" value="1"/>
</dbReference>
<dbReference type="PROSITE" id="PS50850">
    <property type="entry name" value="MFS"/>
    <property type="match status" value="1"/>
</dbReference>
<name>A0A9P9J4V5_9HYPO</name>
<feature type="transmembrane region" description="Helical" evidence="7">
    <location>
        <begin position="338"/>
        <end position="356"/>
    </location>
</feature>
<feature type="transmembrane region" description="Helical" evidence="7">
    <location>
        <begin position="687"/>
        <end position="709"/>
    </location>
</feature>
<evidence type="ECO:0000256" key="4">
    <source>
        <dbReference type="ARBA" id="ARBA00023136"/>
    </source>
</evidence>
<evidence type="ECO:0000256" key="8">
    <source>
        <dbReference type="SAM" id="SignalP"/>
    </source>
</evidence>
<feature type="transmembrane region" description="Helical" evidence="7">
    <location>
        <begin position="398"/>
        <end position="419"/>
    </location>
</feature>
<feature type="transmembrane region" description="Helical" evidence="7">
    <location>
        <begin position="301"/>
        <end position="326"/>
    </location>
</feature>
<keyword evidence="11" id="KW-1185">Reference proteome</keyword>
<keyword evidence="8" id="KW-0732">Signal</keyword>
<dbReference type="Pfam" id="PF11578">
    <property type="entry name" value="DUF3237"/>
    <property type="match status" value="1"/>
</dbReference>
<gene>
    <name evidence="10" type="ORF">EDB81DRAFT_688016</name>
</gene>
<feature type="transmembrane region" description="Helical" evidence="7">
    <location>
        <begin position="613"/>
        <end position="632"/>
    </location>
</feature>
<evidence type="ECO:0000256" key="7">
    <source>
        <dbReference type="SAM" id="Phobius"/>
    </source>
</evidence>
<feature type="transmembrane region" description="Helical" evidence="7">
    <location>
        <begin position="652"/>
        <end position="675"/>
    </location>
</feature>
<proteinExistence type="predicted"/>
<feature type="transmembrane region" description="Helical" evidence="7">
    <location>
        <begin position="573"/>
        <end position="592"/>
    </location>
</feature>
<organism evidence="10 11">
    <name type="scientific">Dactylonectria macrodidyma</name>
    <dbReference type="NCBI Taxonomy" id="307937"/>
    <lineage>
        <taxon>Eukaryota</taxon>
        <taxon>Fungi</taxon>
        <taxon>Dikarya</taxon>
        <taxon>Ascomycota</taxon>
        <taxon>Pezizomycotina</taxon>
        <taxon>Sordariomycetes</taxon>
        <taxon>Hypocreomycetidae</taxon>
        <taxon>Hypocreales</taxon>
        <taxon>Nectriaceae</taxon>
        <taxon>Dactylonectria</taxon>
    </lineage>
</organism>
<keyword evidence="3 7" id="KW-1133">Transmembrane helix</keyword>
<dbReference type="CDD" id="cd17323">
    <property type="entry name" value="MFS_Tpo1_MDR_like"/>
    <property type="match status" value="1"/>
</dbReference>
<dbReference type="InterPro" id="IPR036259">
    <property type="entry name" value="MFS_trans_sf"/>
</dbReference>
<dbReference type="Proteomes" id="UP000738349">
    <property type="component" value="Unassembled WGS sequence"/>
</dbReference>
<dbReference type="PANTHER" id="PTHR23502:SF47">
    <property type="entry name" value="MAJOR FACILITATOR SUPERFAMILY (MFS) PROFILE DOMAIN-CONTAINING PROTEIN-RELATED"/>
    <property type="match status" value="1"/>
</dbReference>
<evidence type="ECO:0000313" key="11">
    <source>
        <dbReference type="Proteomes" id="UP000738349"/>
    </source>
</evidence>
<dbReference type="InterPro" id="IPR020846">
    <property type="entry name" value="MFS_dom"/>
</dbReference>
<dbReference type="OrthoDB" id="2544694at2759"/>
<dbReference type="Gene3D" id="2.40.160.20">
    <property type="match status" value="1"/>
</dbReference>
<feature type="domain" description="Major facilitator superfamily (MFS) profile" evidence="9">
    <location>
        <begin position="303"/>
        <end position="727"/>
    </location>
</feature>
<dbReference type="GO" id="GO:0005886">
    <property type="term" value="C:plasma membrane"/>
    <property type="evidence" value="ECO:0007669"/>
    <property type="project" value="TreeGrafter"/>
</dbReference>
<sequence length="727" mass="78316">MLVSTFFIAASSIGLAVATPAPPTLSYLFRMNLTLSSTINTGPGPAGTRVAIPITGGTLSGPKGSGTVLPVGADFGAFDALGNFNVDSHSVIKMDDGSYIYTHSTGPLITGPTALDRVKFETGSSKYSWLNEILAVAVTDFPGPWVTLDVWQTSRVDSLIGSAWHTRNRRHISNSSLCLYPCGANGLIAARRYYVQGRSGRPQPNGITANTELTRSHNSCTSILPLVMTSDVRRSTPLLLFIPSDNSTDARKQHPRPSSDTVMADDPDRAITIGRTANKIVGWDGPGDPDNPMNWPNQKKWIITVSLGLLTWVVTFASSIFSTATLPAAKEFSVSTEVMTLGTSLFVLGFAFGPLIFGPMSEVYGRKYPLFIGYFVFALFQIPVATGENVQTILVCRFLSGLFGSSPLSVVGGALVDLWPPLERGIAMSIFAGANFVGPVAGPIMGGFIAQSSLGWRWTAYITAVMAALFGPIAFLTVPETLESCLLMRKARSVRLSTQDWAMHAEAEETPVDLGEMANRILVRPLAMLVFEPIIILVTLYMSFVYGLIYLFFEAYPVSFQEERGWSSGVGALPFLAIIVGVILGAIIIVIFSKTRFTRIINEKGQLPPEQRLLPMMIGGACFPIGLLWFAWTSNPSISWVPQALSGVPLGMGVMLALAANAVVRALFGAGFPMFAAAMYKKLGVDWATSVLGFIAIGLFPVPILFYVFGERIRKLSRYAPSGGPPK</sequence>
<evidence type="ECO:0000256" key="6">
    <source>
        <dbReference type="SAM" id="MobiDB-lite"/>
    </source>
</evidence>
<dbReference type="InterPro" id="IPR011701">
    <property type="entry name" value="MFS"/>
</dbReference>
<feature type="region of interest" description="Disordered" evidence="6">
    <location>
        <begin position="245"/>
        <end position="265"/>
    </location>
</feature>
<evidence type="ECO:0000259" key="9">
    <source>
        <dbReference type="PROSITE" id="PS50850"/>
    </source>
</evidence>
<feature type="transmembrane region" description="Helical" evidence="7">
    <location>
        <begin position="368"/>
        <end position="386"/>
    </location>
</feature>
<comment type="subcellular location">
    <subcellularLocation>
        <location evidence="1">Membrane</location>
        <topology evidence="1">Multi-pass membrane protein</topology>
    </subcellularLocation>
</comment>
<feature type="chain" id="PRO_5040272533" evidence="8">
    <location>
        <begin position="19"/>
        <end position="727"/>
    </location>
</feature>
<dbReference type="GO" id="GO:0022857">
    <property type="term" value="F:transmembrane transporter activity"/>
    <property type="evidence" value="ECO:0007669"/>
    <property type="project" value="InterPro"/>
</dbReference>
<evidence type="ECO:0000256" key="1">
    <source>
        <dbReference type="ARBA" id="ARBA00004141"/>
    </source>
</evidence>
<dbReference type="FunFam" id="1.20.1250.20:FF:000011">
    <property type="entry name" value="MFS multidrug transporter, putative"/>
    <property type="match status" value="1"/>
</dbReference>
<protein>
    <submittedName>
        <fullName evidence="10">Major facilitator superfamily domain-containing protein</fullName>
    </submittedName>
</protein>
<feature type="transmembrane region" description="Helical" evidence="7">
    <location>
        <begin position="458"/>
        <end position="478"/>
    </location>
</feature>
<dbReference type="Gene3D" id="1.20.1250.20">
    <property type="entry name" value="MFS general substrate transporter like domains"/>
    <property type="match status" value="1"/>
</dbReference>
<evidence type="ECO:0000313" key="10">
    <source>
        <dbReference type="EMBL" id="KAH7148188.1"/>
    </source>
</evidence>
<dbReference type="Pfam" id="PF07690">
    <property type="entry name" value="MFS_1"/>
    <property type="match status" value="1"/>
</dbReference>
<accession>A0A9P9J4V5</accession>
<dbReference type="AlphaFoldDB" id="A0A9P9J4V5"/>
<feature type="transmembrane region" description="Helical" evidence="7">
    <location>
        <begin position="526"/>
        <end position="553"/>
    </location>
</feature>
<evidence type="ECO:0000256" key="2">
    <source>
        <dbReference type="ARBA" id="ARBA00022692"/>
    </source>
</evidence>
<evidence type="ECO:0000256" key="5">
    <source>
        <dbReference type="ARBA" id="ARBA00023180"/>
    </source>
</evidence>
<dbReference type="EMBL" id="JAGMUV010000007">
    <property type="protein sequence ID" value="KAH7148188.1"/>
    <property type="molecule type" value="Genomic_DNA"/>
</dbReference>
<keyword evidence="4 7" id="KW-0472">Membrane</keyword>
<dbReference type="SUPFAM" id="SSF103473">
    <property type="entry name" value="MFS general substrate transporter"/>
    <property type="match status" value="1"/>
</dbReference>
<comment type="caution">
    <text evidence="10">The sequence shown here is derived from an EMBL/GenBank/DDBJ whole genome shotgun (WGS) entry which is preliminary data.</text>
</comment>
<keyword evidence="2 7" id="KW-0812">Transmembrane</keyword>
<reference evidence="10" key="1">
    <citation type="journal article" date="2021" name="Nat. Commun.">
        <title>Genetic determinants of endophytism in the Arabidopsis root mycobiome.</title>
        <authorList>
            <person name="Mesny F."/>
            <person name="Miyauchi S."/>
            <person name="Thiergart T."/>
            <person name="Pickel B."/>
            <person name="Atanasova L."/>
            <person name="Karlsson M."/>
            <person name="Huettel B."/>
            <person name="Barry K.W."/>
            <person name="Haridas S."/>
            <person name="Chen C."/>
            <person name="Bauer D."/>
            <person name="Andreopoulos W."/>
            <person name="Pangilinan J."/>
            <person name="LaButti K."/>
            <person name="Riley R."/>
            <person name="Lipzen A."/>
            <person name="Clum A."/>
            <person name="Drula E."/>
            <person name="Henrissat B."/>
            <person name="Kohler A."/>
            <person name="Grigoriev I.V."/>
            <person name="Martin F.M."/>
            <person name="Hacquard S."/>
        </authorList>
    </citation>
    <scope>NUCLEOTIDE SEQUENCE</scope>
    <source>
        <strain evidence="10">MPI-CAGE-AT-0147</strain>
    </source>
</reference>
<evidence type="ECO:0000256" key="3">
    <source>
        <dbReference type="ARBA" id="ARBA00022989"/>
    </source>
</evidence>
<feature type="signal peptide" evidence="8">
    <location>
        <begin position="1"/>
        <end position="18"/>
    </location>
</feature>
<keyword evidence="5" id="KW-0325">Glycoprotein</keyword>